<evidence type="ECO:0000313" key="1">
    <source>
        <dbReference type="EMBL" id="KAH7917105.1"/>
    </source>
</evidence>
<dbReference type="Proteomes" id="UP000790709">
    <property type="component" value="Unassembled WGS sequence"/>
</dbReference>
<dbReference type="EMBL" id="MU267273">
    <property type="protein sequence ID" value="KAH7917105.1"/>
    <property type="molecule type" value="Genomic_DNA"/>
</dbReference>
<evidence type="ECO:0000313" key="2">
    <source>
        <dbReference type="Proteomes" id="UP000790709"/>
    </source>
</evidence>
<keyword evidence="2" id="KW-1185">Reference proteome</keyword>
<gene>
    <name evidence="1" type="ORF">BV22DRAFT_1052682</name>
</gene>
<comment type="caution">
    <text evidence="1">The sequence shown here is derived from an EMBL/GenBank/DDBJ whole genome shotgun (WGS) entry which is preliminary data.</text>
</comment>
<accession>A0ACB8AV58</accession>
<protein>
    <submittedName>
        <fullName evidence="1">Uncharacterized protein</fullName>
    </submittedName>
</protein>
<reference evidence="1" key="1">
    <citation type="journal article" date="2021" name="New Phytol.">
        <title>Evolutionary innovations through gain and loss of genes in the ectomycorrhizal Boletales.</title>
        <authorList>
            <person name="Wu G."/>
            <person name="Miyauchi S."/>
            <person name="Morin E."/>
            <person name="Kuo A."/>
            <person name="Drula E."/>
            <person name="Varga T."/>
            <person name="Kohler A."/>
            <person name="Feng B."/>
            <person name="Cao Y."/>
            <person name="Lipzen A."/>
            <person name="Daum C."/>
            <person name="Hundley H."/>
            <person name="Pangilinan J."/>
            <person name="Johnson J."/>
            <person name="Barry K."/>
            <person name="LaButti K."/>
            <person name="Ng V."/>
            <person name="Ahrendt S."/>
            <person name="Min B."/>
            <person name="Choi I.G."/>
            <person name="Park H."/>
            <person name="Plett J.M."/>
            <person name="Magnuson J."/>
            <person name="Spatafora J.W."/>
            <person name="Nagy L.G."/>
            <person name="Henrissat B."/>
            <person name="Grigoriev I.V."/>
            <person name="Yang Z.L."/>
            <person name="Xu J."/>
            <person name="Martin F.M."/>
        </authorList>
    </citation>
    <scope>NUCLEOTIDE SEQUENCE</scope>
    <source>
        <strain evidence="1">KUC20120723A-06</strain>
    </source>
</reference>
<proteinExistence type="predicted"/>
<sequence length="306" mass="34289">MLMLIKWYEQWIHDKVDGDRKTIPEVKGEKPSTPGAYDGKDDIKTFESWLSKVLHWMCMLRMHRRHTMSTQQRATHAPKAHWPSTTRSNSKWNQPTDSWSTTDVGWTMCPTKMVGAHTAETKGDQNSCVNKAALTKWGSSGNGSYPQKRGDLGGDKPNHKKSHPLGVKCYMCGRLHYANEHRDKAQQLFAVHVMDEGDPSLEEGTPDGATSDKLKLDWAREEEHGSSDKEAIDGGDPEGSSGSLDKYVLEPYESYSEEDDDSDIGGVVWSAQRSQKGEDRDGDTTTGMVLYMTKMSVRYADTIALI</sequence>
<organism evidence="1 2">
    <name type="scientific">Leucogyrophana mollusca</name>
    <dbReference type="NCBI Taxonomy" id="85980"/>
    <lineage>
        <taxon>Eukaryota</taxon>
        <taxon>Fungi</taxon>
        <taxon>Dikarya</taxon>
        <taxon>Basidiomycota</taxon>
        <taxon>Agaricomycotina</taxon>
        <taxon>Agaricomycetes</taxon>
        <taxon>Agaricomycetidae</taxon>
        <taxon>Boletales</taxon>
        <taxon>Boletales incertae sedis</taxon>
        <taxon>Leucogyrophana</taxon>
    </lineage>
</organism>
<name>A0ACB8AV58_9AGAM</name>